<sequence length="395" mass="43948">MSTRQVSAKPTRQVGRNARRSRIAGTARASHEGTARRTYDGAGLRGKTEDESGGLPSALVIRNFLKENRHLLEESRTTGFPDQTAETAEQKVTDDDSEDVTEEVWNGEIVPAEEVSGRQPREDYRRSHDGIVRRSNGREQTGLSPAAAPARYSCDLGQRHARVDVAQRLLTSWHKVNPFKSFTARSPSTPYNLVPDDDSEDAAVEKAGKGAHEEINPLAEELDNFEIVPAEEVSGRLPREDYRRSHDGIVRRSNGREQTGLSPAAAPARYSCDLGQRYARVDVAQRLLTSWHKVNPFKPFTARSPSTPYNLVPDDDSQDVTEEVGNGEILPAEEVSGRLPREDNFGSHEGEPFRCPRGKQVAVQSSVDQHRHPDAKSPLRKKVENIEMTSLESRE</sequence>
<feature type="compositionally biased region" description="Basic and acidic residues" evidence="1">
    <location>
        <begin position="29"/>
        <end position="39"/>
    </location>
</feature>
<dbReference type="Proteomes" id="UP001190700">
    <property type="component" value="Unassembled WGS sequence"/>
</dbReference>
<feature type="compositionally biased region" description="Basic and acidic residues" evidence="1">
    <location>
        <begin position="368"/>
        <end position="385"/>
    </location>
</feature>
<keyword evidence="3" id="KW-1185">Reference proteome</keyword>
<accession>A0AAE0BRC4</accession>
<evidence type="ECO:0000256" key="1">
    <source>
        <dbReference type="SAM" id="MobiDB-lite"/>
    </source>
</evidence>
<feature type="region of interest" description="Disordered" evidence="1">
    <location>
        <begin position="1"/>
        <end position="54"/>
    </location>
</feature>
<comment type="caution">
    <text evidence="2">The sequence shown here is derived from an EMBL/GenBank/DDBJ whole genome shotgun (WGS) entry which is preliminary data.</text>
</comment>
<feature type="compositionally biased region" description="Polar residues" evidence="1">
    <location>
        <begin position="77"/>
        <end position="87"/>
    </location>
</feature>
<evidence type="ECO:0000313" key="3">
    <source>
        <dbReference type="Proteomes" id="UP001190700"/>
    </source>
</evidence>
<dbReference type="EMBL" id="LGRX02033684">
    <property type="protein sequence ID" value="KAK3240297.1"/>
    <property type="molecule type" value="Genomic_DNA"/>
</dbReference>
<feature type="region of interest" description="Disordered" evidence="1">
    <location>
        <begin position="73"/>
        <end position="101"/>
    </location>
</feature>
<organism evidence="2 3">
    <name type="scientific">Cymbomonas tetramitiformis</name>
    <dbReference type="NCBI Taxonomy" id="36881"/>
    <lineage>
        <taxon>Eukaryota</taxon>
        <taxon>Viridiplantae</taxon>
        <taxon>Chlorophyta</taxon>
        <taxon>Pyramimonadophyceae</taxon>
        <taxon>Pyramimonadales</taxon>
        <taxon>Pyramimonadaceae</taxon>
        <taxon>Cymbomonas</taxon>
    </lineage>
</organism>
<feature type="region of interest" description="Disordered" evidence="1">
    <location>
        <begin position="238"/>
        <end position="265"/>
    </location>
</feature>
<feature type="compositionally biased region" description="Polar residues" evidence="1">
    <location>
        <begin position="1"/>
        <end position="10"/>
    </location>
</feature>
<evidence type="ECO:0000313" key="2">
    <source>
        <dbReference type="EMBL" id="KAK3240297.1"/>
    </source>
</evidence>
<dbReference type="AlphaFoldDB" id="A0AAE0BRC4"/>
<gene>
    <name evidence="2" type="ORF">CYMTET_49853</name>
</gene>
<feature type="compositionally biased region" description="Basic and acidic residues" evidence="1">
    <location>
        <begin position="238"/>
        <end position="250"/>
    </location>
</feature>
<feature type="compositionally biased region" description="Basic and acidic residues" evidence="1">
    <location>
        <begin position="335"/>
        <end position="354"/>
    </location>
</feature>
<proteinExistence type="predicted"/>
<protein>
    <submittedName>
        <fullName evidence="2">Uncharacterized protein</fullName>
    </submittedName>
</protein>
<name>A0AAE0BRC4_9CHLO</name>
<reference evidence="2 3" key="1">
    <citation type="journal article" date="2015" name="Genome Biol. Evol.">
        <title>Comparative Genomics of a Bacterivorous Green Alga Reveals Evolutionary Causalities and Consequences of Phago-Mixotrophic Mode of Nutrition.</title>
        <authorList>
            <person name="Burns J.A."/>
            <person name="Paasch A."/>
            <person name="Narechania A."/>
            <person name="Kim E."/>
        </authorList>
    </citation>
    <scope>NUCLEOTIDE SEQUENCE [LARGE SCALE GENOMIC DNA]</scope>
    <source>
        <strain evidence="2 3">PLY_AMNH</strain>
    </source>
</reference>
<feature type="region of interest" description="Disordered" evidence="1">
    <location>
        <begin position="327"/>
        <end position="395"/>
    </location>
</feature>